<dbReference type="PROSITE" id="PS50042">
    <property type="entry name" value="CNMP_BINDING_3"/>
    <property type="match status" value="1"/>
</dbReference>
<evidence type="ECO:0000313" key="4">
    <source>
        <dbReference type="Proteomes" id="UP000199701"/>
    </source>
</evidence>
<dbReference type="EMBL" id="FOJI01000003">
    <property type="protein sequence ID" value="SEW01849.1"/>
    <property type="molecule type" value="Genomic_DNA"/>
</dbReference>
<dbReference type="InterPro" id="IPR018490">
    <property type="entry name" value="cNMP-bd_dom_sf"/>
</dbReference>
<feature type="coiled-coil region" evidence="1">
    <location>
        <begin position="323"/>
        <end position="360"/>
    </location>
</feature>
<dbReference type="Proteomes" id="UP000199701">
    <property type="component" value="Unassembled WGS sequence"/>
</dbReference>
<evidence type="ECO:0000313" key="3">
    <source>
        <dbReference type="EMBL" id="SEW01849.1"/>
    </source>
</evidence>
<keyword evidence="4" id="KW-1185">Reference proteome</keyword>
<organism evidence="3 4">
    <name type="scientific">[Clostridium] fimetarium</name>
    <dbReference type="NCBI Taxonomy" id="99656"/>
    <lineage>
        <taxon>Bacteria</taxon>
        <taxon>Bacillati</taxon>
        <taxon>Bacillota</taxon>
        <taxon>Clostridia</taxon>
        <taxon>Lachnospirales</taxon>
        <taxon>Lachnospiraceae</taxon>
    </lineage>
</organism>
<gene>
    <name evidence="3" type="ORF">SAMN05421659_103175</name>
</gene>
<dbReference type="STRING" id="99656.SAMN05421659_103175"/>
<evidence type="ECO:0000259" key="2">
    <source>
        <dbReference type="PROSITE" id="PS50042"/>
    </source>
</evidence>
<evidence type="ECO:0000256" key="1">
    <source>
        <dbReference type="SAM" id="Coils"/>
    </source>
</evidence>
<dbReference type="InterPro" id="IPR014710">
    <property type="entry name" value="RmlC-like_jellyroll"/>
</dbReference>
<reference evidence="3 4" key="1">
    <citation type="submission" date="2016-10" db="EMBL/GenBank/DDBJ databases">
        <authorList>
            <person name="de Groot N.N."/>
        </authorList>
    </citation>
    <scope>NUCLEOTIDE SEQUENCE [LARGE SCALE GENOMIC DNA]</scope>
    <source>
        <strain evidence="3 4">DSM 9179</strain>
    </source>
</reference>
<name>A0A1I0NKX5_9FIRM</name>
<keyword evidence="1" id="KW-0175">Coiled coil</keyword>
<sequence>MGASLNVGNLNQLKAGSVIYKQGEIVDTICVILEGRVIAYNQGIKTIMSVGSFIGISDICEKVYITNYIAYENITLYAFQINDKKDIKKIMNFNKDYSGLMVCNLNKYITDLSRITTALTTIVDETYRFIHELHQEFIDICSMNGHVSTIFSQNNEIVKYESAYIFDSHDLKYYEECLQLPEDIQKTYFSCNSNLSYLHVVKQSELINKLIKESIHMATYIKEIFEIIFSDKEECIFKELSKIALDIKNAGGSNDDLIVLLSRMITKINITDRLLSEKSGCKLKYDKKIMEGIYSSVISGTNEDGESKEAEINLSNSSAETAINELRNSLEQILTYAEIEEEEKDEIKQLIVAFSELKDKTSISENVRIIRKKINETFYELYLKVYLKTCQQEVLSRVIELFLNYGFVEETLLTTAQCVELYYLKDENEKQGNCCVYTFKEWLDEIYAGRKEPSKNEFDLEYNENLREIKKYNQMSAAEENDYLTNPIKKVGYEIKNIFRYNNRLVNGQVSIFVPILHEGIIIKTMSKMLNTRNKINLEIDHLVSIDYSAFYREVLFYDASRGIPKEYIVKQAFPDVILLPTVGCNSVMWQEIEGRKRDTSGRFLFPIFGETDLFDMLVKAIGRFRFELCRTIEGISWNDVREKSLTSDYSDYIQSYSKNRDLSEEQKIKIKHQVQRGRSNVREIFVSDYITWIQNESQGYLRLNKIARTILATYCPLAKELRERNSKQPLFEEAMARYIRDKQKKFRECSMSIKKLEKEHIEIPVELEETLKFYGEL</sequence>
<dbReference type="SUPFAM" id="SSF51206">
    <property type="entry name" value="cAMP-binding domain-like"/>
    <property type="match status" value="1"/>
</dbReference>
<dbReference type="Gene3D" id="2.60.120.10">
    <property type="entry name" value="Jelly Rolls"/>
    <property type="match status" value="1"/>
</dbReference>
<proteinExistence type="predicted"/>
<dbReference type="AlphaFoldDB" id="A0A1I0NKX5"/>
<feature type="domain" description="Cyclic nucleotide-binding" evidence="2">
    <location>
        <begin position="1"/>
        <end position="55"/>
    </location>
</feature>
<dbReference type="CDD" id="cd00038">
    <property type="entry name" value="CAP_ED"/>
    <property type="match status" value="1"/>
</dbReference>
<protein>
    <recommendedName>
        <fullName evidence="2">Cyclic nucleotide-binding domain-containing protein</fullName>
    </recommendedName>
</protein>
<accession>A0A1I0NKX5</accession>
<dbReference type="InterPro" id="IPR000595">
    <property type="entry name" value="cNMP-bd_dom"/>
</dbReference>